<evidence type="ECO:0000256" key="4">
    <source>
        <dbReference type="ARBA" id="ARBA00022833"/>
    </source>
</evidence>
<protein>
    <recommendedName>
        <fullName evidence="7">LIM zinc-binding domain-containing protein</fullName>
    </recommendedName>
</protein>
<keyword evidence="9" id="KW-1185">Reference proteome</keyword>
<dbReference type="EMBL" id="CAKOFQ010006666">
    <property type="protein sequence ID" value="CAH1956682.1"/>
    <property type="molecule type" value="Genomic_DNA"/>
</dbReference>
<dbReference type="InterPro" id="IPR001781">
    <property type="entry name" value="Znf_LIM"/>
</dbReference>
<dbReference type="GO" id="GO:0007517">
    <property type="term" value="P:muscle organ development"/>
    <property type="evidence" value="ECO:0007669"/>
    <property type="project" value="UniProtKB-KW"/>
</dbReference>
<organism evidence="8 9">
    <name type="scientific">Acanthoscelides obtectus</name>
    <name type="common">Bean weevil</name>
    <name type="synonym">Bruchus obtectus</name>
    <dbReference type="NCBI Taxonomy" id="200917"/>
    <lineage>
        <taxon>Eukaryota</taxon>
        <taxon>Metazoa</taxon>
        <taxon>Ecdysozoa</taxon>
        <taxon>Arthropoda</taxon>
        <taxon>Hexapoda</taxon>
        <taxon>Insecta</taxon>
        <taxon>Pterygota</taxon>
        <taxon>Neoptera</taxon>
        <taxon>Endopterygota</taxon>
        <taxon>Coleoptera</taxon>
        <taxon>Polyphaga</taxon>
        <taxon>Cucujiformia</taxon>
        <taxon>Chrysomeloidea</taxon>
        <taxon>Chrysomelidae</taxon>
        <taxon>Bruchinae</taxon>
        <taxon>Bruchini</taxon>
        <taxon>Acanthoscelides</taxon>
    </lineage>
</organism>
<evidence type="ECO:0000256" key="1">
    <source>
        <dbReference type="ARBA" id="ARBA00022541"/>
    </source>
</evidence>
<evidence type="ECO:0000313" key="8">
    <source>
        <dbReference type="EMBL" id="CAH1956682.1"/>
    </source>
</evidence>
<gene>
    <name evidence="8" type="ORF">ACAOBT_LOCUS1686</name>
</gene>
<evidence type="ECO:0000313" key="9">
    <source>
        <dbReference type="Proteomes" id="UP001152888"/>
    </source>
</evidence>
<evidence type="ECO:0000256" key="6">
    <source>
        <dbReference type="PROSITE-ProRule" id="PRU00125"/>
    </source>
</evidence>
<dbReference type="FunFam" id="2.10.110.10:FF:000001">
    <property type="entry name" value="Cysteine and glycine-rich protein 1"/>
    <property type="match status" value="1"/>
</dbReference>
<keyword evidence="4 6" id="KW-0862">Zinc</keyword>
<dbReference type="SMART" id="SM00132">
    <property type="entry name" value="LIM"/>
    <property type="match status" value="1"/>
</dbReference>
<dbReference type="SUPFAM" id="SSF57716">
    <property type="entry name" value="Glucocorticoid receptor-like (DNA-binding domain)"/>
    <property type="match status" value="1"/>
</dbReference>
<proteinExistence type="predicted"/>
<dbReference type="GO" id="GO:0030018">
    <property type="term" value="C:Z disc"/>
    <property type="evidence" value="ECO:0007669"/>
    <property type="project" value="UniProtKB-ARBA"/>
</dbReference>
<dbReference type="GO" id="GO:0060537">
    <property type="term" value="P:muscle tissue development"/>
    <property type="evidence" value="ECO:0007669"/>
    <property type="project" value="UniProtKB-ARBA"/>
</dbReference>
<evidence type="ECO:0000256" key="2">
    <source>
        <dbReference type="ARBA" id="ARBA00022723"/>
    </source>
</evidence>
<keyword evidence="3" id="KW-0677">Repeat</keyword>
<dbReference type="Proteomes" id="UP001152888">
    <property type="component" value="Unassembled WGS sequence"/>
</dbReference>
<accession>A0A9P0JKV1</accession>
<evidence type="ECO:0000259" key="7">
    <source>
        <dbReference type="PROSITE" id="PS50023"/>
    </source>
</evidence>
<keyword evidence="5 6" id="KW-0440">LIM domain</keyword>
<dbReference type="PROSITE" id="PS50023">
    <property type="entry name" value="LIM_DOMAIN_2"/>
    <property type="match status" value="1"/>
</dbReference>
<dbReference type="OrthoDB" id="1679758at2759"/>
<comment type="caution">
    <text evidence="8">The sequence shown here is derived from an EMBL/GenBank/DDBJ whole genome shotgun (WGS) entry which is preliminary data.</text>
</comment>
<name>A0A9P0JKV1_ACAOB</name>
<sequence>MHCESMPRVASSSPSLSCKEDSCCRACQPRDCCKKYDIYCFLPSNKVNCMRPVRSCCYIPIGDDTRKCCPMPREVANYCNRNHKKNTSCSQPSCDNPCCSSCCSPRSCRVRPMPYRRSRSSQPCSPCPPRSQCCSRRQKCSPPQCCCSSCCPEPQPCTCERCPYKPCFPPPSCPPKPCCPAPPRCPQRPCCPPSSCPPKQWGPPKYCPPKDCSSCPPQNCNGDPRRFCRKPSPCNCRQCQIIATCTPCCVRCGCKVYAAEKVTLSKGAYHNSCFSCYCCQRCLDLKSVYEAEGEIYCKRCYNTNFGADYVGYGSALQPC</sequence>
<reference evidence="8" key="1">
    <citation type="submission" date="2022-03" db="EMBL/GenBank/DDBJ databases">
        <authorList>
            <person name="Sayadi A."/>
        </authorList>
    </citation>
    <scope>NUCLEOTIDE SEQUENCE</scope>
</reference>
<dbReference type="AlphaFoldDB" id="A0A9P0JKV1"/>
<evidence type="ECO:0000256" key="3">
    <source>
        <dbReference type="ARBA" id="ARBA00022737"/>
    </source>
</evidence>
<keyword evidence="2 6" id="KW-0479">Metal-binding</keyword>
<dbReference type="GO" id="GO:0046872">
    <property type="term" value="F:metal ion binding"/>
    <property type="evidence" value="ECO:0007669"/>
    <property type="project" value="UniProtKB-KW"/>
</dbReference>
<keyword evidence="1" id="KW-0517">Myogenesis</keyword>
<feature type="domain" description="LIM zinc-binding" evidence="7">
    <location>
        <begin position="247"/>
        <end position="307"/>
    </location>
</feature>
<evidence type="ECO:0000256" key="5">
    <source>
        <dbReference type="ARBA" id="ARBA00023038"/>
    </source>
</evidence>